<evidence type="ECO:0000313" key="1">
    <source>
        <dbReference type="EMBL" id="KAF5847553.1"/>
    </source>
</evidence>
<dbReference type="Proteomes" id="UP000624244">
    <property type="component" value="Unassembled WGS sequence"/>
</dbReference>
<protein>
    <submittedName>
        <fullName evidence="1">Uncharacterized protein</fullName>
    </submittedName>
</protein>
<gene>
    <name evidence="1" type="ORF">GGP41_000294</name>
</gene>
<feature type="non-terminal residue" evidence="1">
    <location>
        <position position="1"/>
    </location>
</feature>
<evidence type="ECO:0000313" key="2">
    <source>
        <dbReference type="Proteomes" id="UP000624244"/>
    </source>
</evidence>
<name>A0A8H5ZC44_COCSA</name>
<sequence length="70" mass="8140">MHDLHCLEYFMTLLPNRIRTRQQKTLPKAQKNKERSSFDVAVAGGGGMIDSHLQREGRMRWVEGLQTKRS</sequence>
<reference evidence="1" key="1">
    <citation type="submission" date="2019-11" db="EMBL/GenBank/DDBJ databases">
        <title>Bipolaris sorokiniana Genome sequencing.</title>
        <authorList>
            <person name="Wang H."/>
        </authorList>
    </citation>
    <scope>NUCLEOTIDE SEQUENCE</scope>
</reference>
<comment type="caution">
    <text evidence="1">The sequence shown here is derived from an EMBL/GenBank/DDBJ whole genome shotgun (WGS) entry which is preliminary data.</text>
</comment>
<accession>A0A8H5ZC44</accession>
<dbReference type="AlphaFoldDB" id="A0A8H5ZC44"/>
<proteinExistence type="predicted"/>
<dbReference type="EMBL" id="WNKQ01000013">
    <property type="protein sequence ID" value="KAF5847553.1"/>
    <property type="molecule type" value="Genomic_DNA"/>
</dbReference>
<organism evidence="1 2">
    <name type="scientific">Cochliobolus sativus</name>
    <name type="common">Common root rot and spot blotch fungus</name>
    <name type="synonym">Bipolaris sorokiniana</name>
    <dbReference type="NCBI Taxonomy" id="45130"/>
    <lineage>
        <taxon>Eukaryota</taxon>
        <taxon>Fungi</taxon>
        <taxon>Dikarya</taxon>
        <taxon>Ascomycota</taxon>
        <taxon>Pezizomycotina</taxon>
        <taxon>Dothideomycetes</taxon>
        <taxon>Pleosporomycetidae</taxon>
        <taxon>Pleosporales</taxon>
        <taxon>Pleosporineae</taxon>
        <taxon>Pleosporaceae</taxon>
        <taxon>Bipolaris</taxon>
    </lineage>
</organism>